<dbReference type="EMBL" id="QBMN01000001">
    <property type="protein sequence ID" value="PZO45793.1"/>
    <property type="molecule type" value="Genomic_DNA"/>
</dbReference>
<reference evidence="2" key="1">
    <citation type="submission" date="2018-04" db="EMBL/GenBank/DDBJ databases">
        <authorList>
            <person name="Cornet L."/>
        </authorList>
    </citation>
    <scope>NUCLEOTIDE SEQUENCE [LARGE SCALE GENOMIC DNA]</scope>
</reference>
<proteinExistence type="predicted"/>
<organism evidence="1 2">
    <name type="scientific">Shackletoniella antarctica</name>
    <dbReference type="NCBI Taxonomy" id="268115"/>
    <lineage>
        <taxon>Bacteria</taxon>
        <taxon>Bacillati</taxon>
        <taxon>Cyanobacteriota</taxon>
        <taxon>Cyanophyceae</taxon>
        <taxon>Oculatellales</taxon>
        <taxon>Oculatellaceae</taxon>
        <taxon>Shackletoniella</taxon>
    </lineage>
</organism>
<evidence type="ECO:0000313" key="2">
    <source>
        <dbReference type="Proteomes" id="UP000249081"/>
    </source>
</evidence>
<comment type="caution">
    <text evidence="1">The sequence shown here is derived from an EMBL/GenBank/DDBJ whole genome shotgun (WGS) entry which is preliminary data.</text>
</comment>
<accession>A0A2W4WKZ5</accession>
<gene>
    <name evidence="1" type="ORF">DCF17_00125</name>
</gene>
<reference evidence="1 2" key="2">
    <citation type="submission" date="2018-06" db="EMBL/GenBank/DDBJ databases">
        <title>Metagenomic assembly of (sub)arctic Cyanobacteria and their associated microbiome from non-axenic cultures.</title>
        <authorList>
            <person name="Baurain D."/>
        </authorList>
    </citation>
    <scope>NUCLEOTIDE SEQUENCE [LARGE SCALE GENOMIC DNA]</scope>
    <source>
        <strain evidence="1">ULC041bin1</strain>
    </source>
</reference>
<name>A0A2W4WKZ5_9CYAN</name>
<dbReference type="Proteomes" id="UP000249081">
    <property type="component" value="Unassembled WGS sequence"/>
</dbReference>
<protein>
    <submittedName>
        <fullName evidence="1">Uncharacterized protein</fullName>
    </submittedName>
</protein>
<evidence type="ECO:0000313" key="1">
    <source>
        <dbReference type="EMBL" id="PZO45793.1"/>
    </source>
</evidence>
<sequence>MNFDIIEPVLATLLGFLAAFFAEPVKTTFLHKRKVQNLRKALYKEISSLVDSIQIYMDASTNEAINMKNFSISSFLMSDFEAYQFAMSEPLLFYELPESQYINRIYKHIQLFKSIEENCANSKAKKELSEKYIELIIMAFEEGKFDRRLLKKIIPNRRQVRINK</sequence>
<dbReference type="AlphaFoldDB" id="A0A2W4WKZ5"/>